<protein>
    <submittedName>
        <fullName evidence="2">Uncharacterized protein</fullName>
    </submittedName>
</protein>
<proteinExistence type="predicted"/>
<dbReference type="PATRIC" id="fig|1235785.3.peg.2408"/>
<dbReference type="Proteomes" id="UP000014207">
    <property type="component" value="Unassembled WGS sequence"/>
</dbReference>
<reference evidence="2 3" key="1">
    <citation type="submission" date="2013-04" db="EMBL/GenBank/DDBJ databases">
        <title>The Genome Sequence of Bacteroides thetaiotaomicron dnLKV9.</title>
        <authorList>
            <consortium name="The Broad Institute Genomics Platform"/>
            <consortium name="The Broad Institute Genome Sequencing Center for Infectious Disease"/>
            <person name="Earl A."/>
            <person name="Xavier R."/>
            <person name="Kuhn K."/>
            <person name="Stappenbeck T."/>
            <person name="Walker B."/>
            <person name="Young S."/>
            <person name="Zeng Q."/>
            <person name="Gargeya S."/>
            <person name="Fitzgerald M."/>
            <person name="Haas B."/>
            <person name="Abouelleil A."/>
            <person name="Allen A.W."/>
            <person name="Alvarado L."/>
            <person name="Arachchi H.M."/>
            <person name="Berlin A.M."/>
            <person name="Chapman S.B."/>
            <person name="Gainer-Dewar J."/>
            <person name="Goldberg J."/>
            <person name="Griggs A."/>
            <person name="Gujja S."/>
            <person name="Hansen M."/>
            <person name="Howarth C."/>
            <person name="Imamovic A."/>
            <person name="Ireland A."/>
            <person name="Larimer J."/>
            <person name="McCowan C."/>
            <person name="Murphy C."/>
            <person name="Pearson M."/>
            <person name="Poon T.W."/>
            <person name="Priest M."/>
            <person name="Roberts A."/>
            <person name="Saif S."/>
            <person name="Shea T."/>
            <person name="Sisk P."/>
            <person name="Sykes S."/>
            <person name="Wortman J."/>
            <person name="Nusbaum C."/>
            <person name="Birren B."/>
        </authorList>
    </citation>
    <scope>NUCLEOTIDE SEQUENCE [LARGE SCALE GENOMIC DNA]</scope>
    <source>
        <strain evidence="3">dnLKV9</strain>
    </source>
</reference>
<comment type="caution">
    <text evidence="2">The sequence shown here is derived from an EMBL/GenBank/DDBJ whole genome shotgun (WGS) entry which is preliminary data.</text>
</comment>
<feature type="region of interest" description="Disordered" evidence="1">
    <location>
        <begin position="475"/>
        <end position="500"/>
    </location>
</feature>
<gene>
    <name evidence="2" type="ORF">C799_02400</name>
</gene>
<feature type="compositionally biased region" description="Basic residues" evidence="1">
    <location>
        <begin position="483"/>
        <end position="500"/>
    </location>
</feature>
<accession>R9H941</accession>
<evidence type="ECO:0000313" key="3">
    <source>
        <dbReference type="Proteomes" id="UP000014207"/>
    </source>
</evidence>
<dbReference type="RefSeq" id="WP_016268374.1">
    <property type="nucleotide sequence ID" value="NZ_KE159459.1"/>
</dbReference>
<dbReference type="HOGENOM" id="CLU_556480_0_0_10"/>
<dbReference type="EMBL" id="ASSM01000009">
    <property type="protein sequence ID" value="EOS00552.1"/>
    <property type="molecule type" value="Genomic_DNA"/>
</dbReference>
<evidence type="ECO:0000256" key="1">
    <source>
        <dbReference type="SAM" id="MobiDB-lite"/>
    </source>
</evidence>
<organism evidence="2 3">
    <name type="scientific">Bacteroides thetaiotaomicron dnLKV9</name>
    <dbReference type="NCBI Taxonomy" id="1235785"/>
    <lineage>
        <taxon>Bacteria</taxon>
        <taxon>Pseudomonadati</taxon>
        <taxon>Bacteroidota</taxon>
        <taxon>Bacteroidia</taxon>
        <taxon>Bacteroidales</taxon>
        <taxon>Bacteroidaceae</taxon>
        <taxon>Bacteroides</taxon>
    </lineage>
</organism>
<evidence type="ECO:0000313" key="2">
    <source>
        <dbReference type="EMBL" id="EOS00552.1"/>
    </source>
</evidence>
<dbReference type="AlphaFoldDB" id="R9H941"/>
<sequence length="516" mass="56427">MALNANEEEKVRQLLTAFESGKRINELDAATGSMSDMQVAVVDESGETRRMNLQEAVQTAGNPIAGRWWDETAATPTAAGYYGSLQALKELPAKLGLGRYLVTDDRKRRKLDAADSTRFDDGSPAKLDGTMGQCMWCWNAHYFTTWTEGNRRIQTVTFQPIKGKNSIYVPAGGISWIDAGVMDRTEQKLCSVISTDPRYRGGNGNALGDNYPLAADAPQKTMLGMPATALSTTAFGTYARKRGEGWEANWFVARAVVEYLFEIIMGTRNSQAAFNAQLDANGLRQGGFGAGATNMPDWGNYNGWYPVIPTSVGLEMGDGVGLVDYSVTNADGVAVYQCKVPVFFGLVNAGFGNLWRWVRGLTISQTAGEKTEVFVAKSMYAAFDPANIGEGMRKTCECPQREGYIIKKSYEGLCCMPTSVGGSASTYYCDYFWTNAATQTGLRVRAAGGSVHNGTDAGASSSYAPTRLRLRMRAARRPSAFSRKTRKSGKTKKTNTGRSPRKQTSFFEIFSYREIM</sequence>
<name>R9H941_BACT4</name>